<reference evidence="3" key="1">
    <citation type="submission" date="2021-03" db="EMBL/GenBank/DDBJ databases">
        <authorList>
            <person name="Tagirdzhanova G."/>
        </authorList>
    </citation>
    <scope>NUCLEOTIDE SEQUENCE</scope>
</reference>
<dbReference type="InterPro" id="IPR050357">
    <property type="entry name" value="Arrestin_domain-protein"/>
</dbReference>
<protein>
    <recommendedName>
        <fullName evidence="5">Arrestin-like N-terminal domain-containing protein</fullName>
    </recommendedName>
</protein>
<dbReference type="GO" id="GO:0005829">
    <property type="term" value="C:cytosol"/>
    <property type="evidence" value="ECO:0007669"/>
    <property type="project" value="TreeGrafter"/>
</dbReference>
<proteinExistence type="inferred from homology"/>
<dbReference type="GO" id="GO:0030674">
    <property type="term" value="F:protein-macromolecule adaptor activity"/>
    <property type="evidence" value="ECO:0007669"/>
    <property type="project" value="TreeGrafter"/>
</dbReference>
<dbReference type="GO" id="GO:0005886">
    <property type="term" value="C:plasma membrane"/>
    <property type="evidence" value="ECO:0007669"/>
    <property type="project" value="TreeGrafter"/>
</dbReference>
<dbReference type="PANTHER" id="PTHR11188:SF17">
    <property type="entry name" value="FI21816P1"/>
    <property type="match status" value="1"/>
</dbReference>
<dbReference type="EMBL" id="CAJPDT010000148">
    <property type="protein sequence ID" value="CAF9941428.1"/>
    <property type="molecule type" value="Genomic_DNA"/>
</dbReference>
<keyword evidence="4" id="KW-1185">Reference proteome</keyword>
<accession>A0A8H3J646</accession>
<evidence type="ECO:0000256" key="1">
    <source>
        <dbReference type="ARBA" id="ARBA00005298"/>
    </source>
</evidence>
<dbReference type="AlphaFoldDB" id="A0A8H3J646"/>
<dbReference type="Gene3D" id="2.60.40.640">
    <property type="match status" value="1"/>
</dbReference>
<evidence type="ECO:0008006" key="5">
    <source>
        <dbReference type="Google" id="ProtNLM"/>
    </source>
</evidence>
<dbReference type="GO" id="GO:0031625">
    <property type="term" value="F:ubiquitin protein ligase binding"/>
    <property type="evidence" value="ECO:0007669"/>
    <property type="project" value="TreeGrafter"/>
</dbReference>
<comment type="caution">
    <text evidence="3">The sequence shown here is derived from an EMBL/GenBank/DDBJ whole genome shotgun (WGS) entry which is preliminary data.</text>
</comment>
<comment type="similarity">
    <text evidence="1">Belongs to the arrestin family.</text>
</comment>
<feature type="region of interest" description="Disordered" evidence="2">
    <location>
        <begin position="416"/>
        <end position="436"/>
    </location>
</feature>
<evidence type="ECO:0000313" key="4">
    <source>
        <dbReference type="Proteomes" id="UP000664534"/>
    </source>
</evidence>
<dbReference type="InterPro" id="IPR014752">
    <property type="entry name" value="Arrestin-like_C"/>
</dbReference>
<organism evidence="3 4">
    <name type="scientific">Imshaugia aleurites</name>
    <dbReference type="NCBI Taxonomy" id="172621"/>
    <lineage>
        <taxon>Eukaryota</taxon>
        <taxon>Fungi</taxon>
        <taxon>Dikarya</taxon>
        <taxon>Ascomycota</taxon>
        <taxon>Pezizomycotina</taxon>
        <taxon>Lecanoromycetes</taxon>
        <taxon>OSLEUM clade</taxon>
        <taxon>Lecanoromycetidae</taxon>
        <taxon>Lecanorales</taxon>
        <taxon>Lecanorineae</taxon>
        <taxon>Parmeliaceae</taxon>
        <taxon>Imshaugia</taxon>
    </lineage>
</organism>
<evidence type="ECO:0000256" key="2">
    <source>
        <dbReference type="SAM" id="MobiDB-lite"/>
    </source>
</evidence>
<dbReference type="GO" id="GO:0070086">
    <property type="term" value="P:ubiquitin-dependent endocytosis"/>
    <property type="evidence" value="ECO:0007669"/>
    <property type="project" value="TreeGrafter"/>
</dbReference>
<dbReference type="PANTHER" id="PTHR11188">
    <property type="entry name" value="ARRESTIN DOMAIN CONTAINING PROTEIN"/>
    <property type="match status" value="1"/>
</dbReference>
<gene>
    <name evidence="3" type="ORF">IMSHALPRED_002572</name>
</gene>
<name>A0A8H3J646_9LECA</name>
<sequence>MSWSLQINIPQSRYKAGDTVSGSVFLVSQCVKGQDVDVGSITLDFTGRSITAKRWPSIPNSIQFFSSKKTLFTGPKRLHALYGQCENSDSNIWPFSFTLPLDCSVAQRDPYPSSSNFNSDPNQPLPISFVDDNIQDGSCSVVYELQAILTSPPKDGYYTNQGCIKKLEIPVYRPRSIEQPNFNFHTKSAIFTHRSVILLPREERELAHRPLTIKEKLKLKPPSTEHLPKAVFEVRVQTPSAAVISRPLPLMLHVNYNLHASTVPRPIFHLNRVSIYLCEETFIWSLTRAGGHEFTRWTKEITLHEKDFETRKPRVEEHLDLRKVMDTSVHRDLTPTFKTFNITRTYSLKVFVRLECAGKEQLVFGDYKRCTLLAEEFDSQGAAYSEPAPVMDDEDIVVDPPPPYQIDTLEAVPEYSTQAQPGHHGHSHVGQNGAAVSNTPQSLTAIASYSAPPAFSIDR</sequence>
<dbReference type="Proteomes" id="UP000664534">
    <property type="component" value="Unassembled WGS sequence"/>
</dbReference>
<dbReference type="OrthoDB" id="2333384at2759"/>
<evidence type="ECO:0000313" key="3">
    <source>
        <dbReference type="EMBL" id="CAF9941428.1"/>
    </source>
</evidence>